<evidence type="ECO:0000313" key="2">
    <source>
        <dbReference type="Proteomes" id="UP000184731"/>
    </source>
</evidence>
<keyword evidence="2" id="KW-1185">Reference proteome</keyword>
<dbReference type="OrthoDB" id="5293111at2"/>
<accession>A0A1L4D397</accession>
<dbReference type="Proteomes" id="UP000184731">
    <property type="component" value="Chromosome"/>
</dbReference>
<sequence>MEKELPFAKAQSSEQMLIELLFHFSILMEYQLIDLQSNVRAFVEAMSDAIQKMDGLVVEEGRSAQEIYESLFNKATNTEATALNQRANFRADDIFAEAAAQANPKLAELIKSTAAKESENKTEGESASGSNAFDKIWSEISKRFESVCRLEERLRPQVYTMIQSLNFEDIQTQRIEHALLAQKKLNEGMMKFLKKGLSNCDLKEILEFSTNLVRDTKASYTMSDERRVFEQVFYEDKK</sequence>
<dbReference type="KEGG" id="saqi:AXG55_12455"/>
<dbReference type="STRING" id="1915309.AXG55_12455"/>
<name>A0A1L4D397_9BACT</name>
<gene>
    <name evidence="1" type="ORF">AXG55_12455</name>
</gene>
<dbReference type="AlphaFoldDB" id="A0A1L4D397"/>
<dbReference type="EMBL" id="CP017834">
    <property type="protein sequence ID" value="APJ04670.1"/>
    <property type="molecule type" value="Genomic_DNA"/>
</dbReference>
<protein>
    <submittedName>
        <fullName evidence="1">Uncharacterized protein</fullName>
    </submittedName>
</protein>
<reference evidence="1 2" key="1">
    <citation type="submission" date="2016-10" db="EMBL/GenBank/DDBJ databases">
        <title>Silvanigrella aquatica sp. nov., isolated from a freshwater lake located in the Black Forest, Germany, description of Silvanigrellaceae fam. nov., Silvanigrellales ord. nov., reclassification of the order Bdellovibrionales in the class Oligoflexia, reclassification of the families Bacteriovoracaceae and Halobacteriovoraceae in the new order Bacteriovoracales ord. nov., and reclassification of the family Pseudobacteriovoracaceae in the order Oligoflexiales.</title>
        <authorList>
            <person name="Hahn M.W."/>
            <person name="Schmidt J."/>
            <person name="Koll U."/>
            <person name="Rohde M."/>
            <person name="Verbag S."/>
            <person name="Pitt A."/>
            <person name="Nakai R."/>
            <person name="Naganuma T."/>
            <person name="Lang E."/>
        </authorList>
    </citation>
    <scope>NUCLEOTIDE SEQUENCE [LARGE SCALE GENOMIC DNA]</scope>
    <source>
        <strain evidence="1 2">MWH-Nonnen-W8red</strain>
    </source>
</reference>
<proteinExistence type="predicted"/>
<evidence type="ECO:0000313" key="1">
    <source>
        <dbReference type="EMBL" id="APJ04670.1"/>
    </source>
</evidence>
<dbReference type="RefSeq" id="WP_148698424.1">
    <property type="nucleotide sequence ID" value="NZ_CP017834.1"/>
</dbReference>
<organism evidence="1 2">
    <name type="scientific">Silvanigrella aquatica</name>
    <dbReference type="NCBI Taxonomy" id="1915309"/>
    <lineage>
        <taxon>Bacteria</taxon>
        <taxon>Pseudomonadati</taxon>
        <taxon>Bdellovibrionota</taxon>
        <taxon>Oligoflexia</taxon>
        <taxon>Silvanigrellales</taxon>
        <taxon>Silvanigrellaceae</taxon>
        <taxon>Silvanigrella</taxon>
    </lineage>
</organism>